<proteinExistence type="inferred from homology"/>
<dbReference type="InterPro" id="IPR043504">
    <property type="entry name" value="Peptidase_S1_PA_chymotrypsin"/>
</dbReference>
<keyword evidence="5 7" id="KW-0720">Serine protease</keyword>
<feature type="active site" description="Charge relay system" evidence="6">
    <location>
        <position position="115"/>
    </location>
</feature>
<feature type="signal peptide" evidence="7">
    <location>
        <begin position="1"/>
        <end position="22"/>
    </location>
</feature>
<keyword evidence="9" id="KW-1185">Reference proteome</keyword>
<dbReference type="OrthoDB" id="9048715at2"/>
<organism evidence="8 9">
    <name type="scientific">Trinickia terrae</name>
    <dbReference type="NCBI Taxonomy" id="2571161"/>
    <lineage>
        <taxon>Bacteria</taxon>
        <taxon>Pseudomonadati</taxon>
        <taxon>Pseudomonadota</taxon>
        <taxon>Betaproteobacteria</taxon>
        <taxon>Burkholderiales</taxon>
        <taxon>Burkholderiaceae</taxon>
        <taxon>Trinickia</taxon>
    </lineage>
</organism>
<comment type="similarity">
    <text evidence="1 7">Belongs to the peptidase S1B family.</text>
</comment>
<keyword evidence="4 7" id="KW-0378">Hydrolase</keyword>
<evidence type="ECO:0000256" key="6">
    <source>
        <dbReference type="PIRSR" id="PIRSR608256-1"/>
    </source>
</evidence>
<keyword evidence="3 7" id="KW-0732">Signal</keyword>
<dbReference type="PRINTS" id="PR00839">
    <property type="entry name" value="V8PROTEASE"/>
</dbReference>
<evidence type="ECO:0000256" key="2">
    <source>
        <dbReference type="ARBA" id="ARBA00022670"/>
    </source>
</evidence>
<dbReference type="Gene3D" id="2.40.10.10">
    <property type="entry name" value="Trypsin-like serine proteases"/>
    <property type="match status" value="2"/>
</dbReference>
<dbReference type="EC" id="3.4.21.-" evidence="7"/>
<feature type="active site" description="Charge relay system" evidence="6">
    <location>
        <position position="158"/>
    </location>
</feature>
<dbReference type="RefSeq" id="WP_136898766.1">
    <property type="nucleotide sequence ID" value="NZ_SWJE01000023.1"/>
</dbReference>
<evidence type="ECO:0000256" key="1">
    <source>
        <dbReference type="ARBA" id="ARBA00008764"/>
    </source>
</evidence>
<dbReference type="Proteomes" id="UP000305539">
    <property type="component" value="Unassembled WGS sequence"/>
</dbReference>
<comment type="caution">
    <text evidence="8">The sequence shown here is derived from an EMBL/GenBank/DDBJ whole genome shotgun (WGS) entry which is preliminary data.</text>
</comment>
<feature type="chain" id="PRO_5021042995" description="Serine protease" evidence="7">
    <location>
        <begin position="23"/>
        <end position="389"/>
    </location>
</feature>
<protein>
    <recommendedName>
        <fullName evidence="7">Serine protease</fullName>
        <ecNumber evidence="7">3.4.21.-</ecNumber>
    </recommendedName>
</protein>
<dbReference type="Pfam" id="PF13365">
    <property type="entry name" value="Trypsin_2"/>
    <property type="match status" value="1"/>
</dbReference>
<gene>
    <name evidence="8" type="ORF">FAZ69_30205</name>
</gene>
<evidence type="ECO:0000256" key="5">
    <source>
        <dbReference type="ARBA" id="ARBA00022825"/>
    </source>
</evidence>
<dbReference type="SUPFAM" id="SSF50494">
    <property type="entry name" value="Trypsin-like serine proteases"/>
    <property type="match status" value="1"/>
</dbReference>
<accession>A0A4U1HIM2</accession>
<dbReference type="GO" id="GO:0008236">
    <property type="term" value="F:serine-type peptidase activity"/>
    <property type="evidence" value="ECO:0007669"/>
    <property type="project" value="UniProtKB-KW"/>
</dbReference>
<dbReference type="PANTHER" id="PTHR36234">
    <property type="entry name" value="LYSYL ENDOPEPTIDASE"/>
    <property type="match status" value="1"/>
</dbReference>
<dbReference type="PANTHER" id="PTHR36234:SF5">
    <property type="entry name" value="LYSYL ENDOPEPTIDASE"/>
    <property type="match status" value="1"/>
</dbReference>
<dbReference type="AlphaFoldDB" id="A0A4U1HIM2"/>
<sequence length="389" mass="42141">MKFEITACILLLLALDVSPCYAECIYGANQWGSVTLKPSKGSLSSDEVQYIESIENSVRKNFEPSLGRLPESRLRRYGEPIGRLEVLATDKSGLTCVNVCTGFLVASGKLLTNRHCVQSNEIKSISSIKFRLGYLGSNLPGKLYNVNVNPSEVDEKLDYAILDVQDHPEEKFGLVNIEPVNIEPGEDLIVIGHPLGQPQQFSVAQCTVAPEQDNPDYDLKHLCQTTAGNSGSPIFDEHTGSVIALHHGGPGNIGVISQADDKVSQRSAIPISTIVAYSSVLQRVSNAPARVEISDLKNYYMKFYVRRNKRLICAYSGRIADDLSMACPVAITSINGVRRYEVSGTAKSPTGSVINISGKVNVDDGDDSGSCSLLLTRSNAKIEISQVCG</sequence>
<evidence type="ECO:0000256" key="7">
    <source>
        <dbReference type="RuleBase" id="RU004296"/>
    </source>
</evidence>
<dbReference type="InterPro" id="IPR009003">
    <property type="entry name" value="Peptidase_S1_PA"/>
</dbReference>
<keyword evidence="2 7" id="KW-0645">Protease</keyword>
<dbReference type="GO" id="GO:0006508">
    <property type="term" value="P:proteolysis"/>
    <property type="evidence" value="ECO:0007669"/>
    <property type="project" value="UniProtKB-KW"/>
</dbReference>
<evidence type="ECO:0000256" key="3">
    <source>
        <dbReference type="ARBA" id="ARBA00022729"/>
    </source>
</evidence>
<feature type="active site" description="Charge relay system" evidence="6">
    <location>
        <position position="230"/>
    </location>
</feature>
<dbReference type="InterPro" id="IPR000126">
    <property type="entry name" value="V8_ser_AS"/>
</dbReference>
<dbReference type="EMBL" id="SWJE01000023">
    <property type="protein sequence ID" value="TKC79883.1"/>
    <property type="molecule type" value="Genomic_DNA"/>
</dbReference>
<dbReference type="PROSITE" id="PS00673">
    <property type="entry name" value="V8_SER"/>
    <property type="match status" value="1"/>
</dbReference>
<name>A0A4U1HIM2_9BURK</name>
<evidence type="ECO:0000313" key="8">
    <source>
        <dbReference type="EMBL" id="TKC79883.1"/>
    </source>
</evidence>
<evidence type="ECO:0000313" key="9">
    <source>
        <dbReference type="Proteomes" id="UP000305539"/>
    </source>
</evidence>
<evidence type="ECO:0000256" key="4">
    <source>
        <dbReference type="ARBA" id="ARBA00022801"/>
    </source>
</evidence>
<dbReference type="InterPro" id="IPR008256">
    <property type="entry name" value="Peptidase_S1B"/>
</dbReference>
<reference evidence="8 9" key="1">
    <citation type="submission" date="2019-04" db="EMBL/GenBank/DDBJ databases">
        <title>Trinickia sp. 7GSK02, isolated from subtropical forest soil.</title>
        <authorList>
            <person name="Gao Z.-H."/>
            <person name="Qiu L.-H."/>
        </authorList>
    </citation>
    <scope>NUCLEOTIDE SEQUENCE [LARGE SCALE GENOMIC DNA]</scope>
    <source>
        <strain evidence="8 9">7GSK02</strain>
    </source>
</reference>